<dbReference type="EMBL" id="NGAF01000004">
    <property type="protein sequence ID" value="OXR45472.1"/>
    <property type="molecule type" value="Genomic_DNA"/>
</dbReference>
<name>A0A231H9J5_9NOCA</name>
<evidence type="ECO:0000259" key="1">
    <source>
        <dbReference type="Pfam" id="PF00934"/>
    </source>
</evidence>
<accession>A0A231H9J5</accession>
<dbReference type="InterPro" id="IPR000084">
    <property type="entry name" value="PE-PGRS_N"/>
</dbReference>
<feature type="domain" description="PE" evidence="1">
    <location>
        <begin position="2"/>
        <end position="90"/>
    </location>
</feature>
<proteinExistence type="predicted"/>
<sequence>MEFDPVVAARTAADLDALADRLEAGLQADAPALSVAAPGVDEVSRRAATTLTEVGASFGSSGNLGVQELRKLAATLRAQSRGLSRMDSDNAADLGATA</sequence>
<evidence type="ECO:0000313" key="2">
    <source>
        <dbReference type="EMBL" id="OXR45472.1"/>
    </source>
</evidence>
<organism evidence="2 3">
    <name type="scientific">Nocardia cerradoensis</name>
    <dbReference type="NCBI Taxonomy" id="85688"/>
    <lineage>
        <taxon>Bacteria</taxon>
        <taxon>Bacillati</taxon>
        <taxon>Actinomycetota</taxon>
        <taxon>Actinomycetes</taxon>
        <taxon>Mycobacteriales</taxon>
        <taxon>Nocardiaceae</taxon>
        <taxon>Nocardia</taxon>
    </lineage>
</organism>
<protein>
    <recommendedName>
        <fullName evidence="1">PE domain-containing protein</fullName>
    </recommendedName>
</protein>
<dbReference type="Pfam" id="PF00934">
    <property type="entry name" value="PE"/>
    <property type="match status" value="1"/>
</dbReference>
<dbReference type="AlphaFoldDB" id="A0A231H9J5"/>
<reference evidence="2 3" key="1">
    <citation type="submission" date="2017-07" db="EMBL/GenBank/DDBJ databases">
        <title>First draft Genome Sequence of Nocardia cerradoensis isolated from human infection.</title>
        <authorList>
            <person name="Carrasco G."/>
        </authorList>
    </citation>
    <scope>NUCLEOTIDE SEQUENCE [LARGE SCALE GENOMIC DNA]</scope>
    <source>
        <strain evidence="2 3">CNM20130759</strain>
    </source>
</reference>
<evidence type="ECO:0000313" key="3">
    <source>
        <dbReference type="Proteomes" id="UP000215506"/>
    </source>
</evidence>
<keyword evidence="3" id="KW-1185">Reference proteome</keyword>
<dbReference type="Gene3D" id="1.10.287.850">
    <property type="entry name" value="HP0062-like domain"/>
    <property type="match status" value="1"/>
</dbReference>
<dbReference type="RefSeq" id="WP_039776526.1">
    <property type="nucleotide sequence ID" value="NZ_JAAXOR010000007.1"/>
</dbReference>
<gene>
    <name evidence="2" type="ORF">B7C42_02597</name>
</gene>
<dbReference type="Proteomes" id="UP000215506">
    <property type="component" value="Unassembled WGS sequence"/>
</dbReference>
<comment type="caution">
    <text evidence="2">The sequence shown here is derived from an EMBL/GenBank/DDBJ whole genome shotgun (WGS) entry which is preliminary data.</text>
</comment>